<comment type="caution">
    <text evidence="2">The sequence shown here is derived from an EMBL/GenBank/DDBJ whole genome shotgun (WGS) entry which is preliminary data.</text>
</comment>
<organism evidence="2 3">
    <name type="scientific">Pedobacter ureilyticus</name>
    <dbReference type="NCBI Taxonomy" id="1393051"/>
    <lineage>
        <taxon>Bacteria</taxon>
        <taxon>Pseudomonadati</taxon>
        <taxon>Bacteroidota</taxon>
        <taxon>Sphingobacteriia</taxon>
        <taxon>Sphingobacteriales</taxon>
        <taxon>Sphingobacteriaceae</taxon>
        <taxon>Pedobacter</taxon>
    </lineage>
</organism>
<accession>A0ABW9J2F9</accession>
<reference evidence="2 3" key="1">
    <citation type="submission" date="2024-12" db="EMBL/GenBank/DDBJ databases">
        <authorList>
            <person name="Hu S."/>
        </authorList>
    </citation>
    <scope>NUCLEOTIDE SEQUENCE [LARGE SCALE GENOMIC DNA]</scope>
    <source>
        <strain evidence="2 3">THG-T11</strain>
    </source>
</reference>
<dbReference type="Proteomes" id="UP001517247">
    <property type="component" value="Unassembled WGS sequence"/>
</dbReference>
<evidence type="ECO:0000313" key="3">
    <source>
        <dbReference type="Proteomes" id="UP001517247"/>
    </source>
</evidence>
<name>A0ABW9J2F9_9SPHI</name>
<protein>
    <submittedName>
        <fullName evidence="2">HEAT repeat domain-containing protein</fullName>
    </submittedName>
</protein>
<sequence>MSIFDNIFHYIGQLYTDRLPYFPTNIRASLMIILFCVIAAIEIYIYILFKRIVKMREEKQIKYWKEHIGNVLANIIVYDETDNTAEIISHFYPRFKKIPLGNKIVNQIVVNEILLYRKNFTGKTAEVLSQLYRKLNLDKKTRKKIANRNWDIKIEGIREANEMEIVELASAIIKYTDDENALLRMEAQAAYIKLSAREPFHFLDRARERILDWHQVVLFEIITKNKKLTIPSFSKWLYSPNDTVVMLCLKLIEHFTQFDAEEELKRLLRHHNPKIVKKSVEIIGKLELANAESFMFEIYFDQSEEIKLEILNAFGRISSGQYADFLSSRIYSTDIKIKKEALYAIKRDPDNGKNKLREIYNQTTPENQALIKHVLDDRIKQE</sequence>
<keyword evidence="1" id="KW-0472">Membrane</keyword>
<keyword evidence="1" id="KW-1133">Transmembrane helix</keyword>
<evidence type="ECO:0000256" key="1">
    <source>
        <dbReference type="SAM" id="Phobius"/>
    </source>
</evidence>
<keyword evidence="1" id="KW-0812">Transmembrane</keyword>
<dbReference type="SUPFAM" id="SSF48371">
    <property type="entry name" value="ARM repeat"/>
    <property type="match status" value="1"/>
</dbReference>
<evidence type="ECO:0000313" key="2">
    <source>
        <dbReference type="EMBL" id="MFN0254310.1"/>
    </source>
</evidence>
<dbReference type="InterPro" id="IPR011989">
    <property type="entry name" value="ARM-like"/>
</dbReference>
<feature type="transmembrane region" description="Helical" evidence="1">
    <location>
        <begin position="28"/>
        <end position="49"/>
    </location>
</feature>
<dbReference type="InterPro" id="IPR016024">
    <property type="entry name" value="ARM-type_fold"/>
</dbReference>
<keyword evidence="3" id="KW-1185">Reference proteome</keyword>
<dbReference type="RefSeq" id="WP_138721475.1">
    <property type="nucleotide sequence ID" value="NZ_SSHJ02000001.1"/>
</dbReference>
<gene>
    <name evidence="2" type="ORF">E6A44_001920</name>
</gene>
<proteinExistence type="predicted"/>
<dbReference type="EMBL" id="SSHJ02000001">
    <property type="protein sequence ID" value="MFN0254310.1"/>
    <property type="molecule type" value="Genomic_DNA"/>
</dbReference>
<dbReference type="Gene3D" id="1.25.10.10">
    <property type="entry name" value="Leucine-rich Repeat Variant"/>
    <property type="match status" value="1"/>
</dbReference>